<keyword evidence="2" id="KW-0808">Transferase</keyword>
<dbReference type="EMBL" id="JAERQM010000005">
    <property type="protein sequence ID" value="MBU8545626.1"/>
    <property type="molecule type" value="Genomic_DNA"/>
</dbReference>
<dbReference type="CDD" id="cd02440">
    <property type="entry name" value="AdoMet_MTases"/>
    <property type="match status" value="1"/>
</dbReference>
<reference evidence="2 3" key="1">
    <citation type="submission" date="2021-01" db="EMBL/GenBank/DDBJ databases">
        <title>Roseomonas sp. nov, a bacterium isolated from an oil production mixture in Yumen Oilfield.</title>
        <authorList>
            <person name="Wu D."/>
        </authorList>
    </citation>
    <scope>NUCLEOTIDE SEQUENCE [LARGE SCALE GENOMIC DNA]</scope>
    <source>
        <strain evidence="2 3">ROY-5-3</strain>
    </source>
</reference>
<dbReference type="PANTHER" id="PTHR47739">
    <property type="entry name" value="TRNA1(VAL) (ADENINE(37)-N6)-METHYLTRANSFERASE"/>
    <property type="match status" value="1"/>
</dbReference>
<keyword evidence="2" id="KW-0489">Methyltransferase</keyword>
<feature type="domain" description="Methyltransferase" evidence="1">
    <location>
        <begin position="46"/>
        <end position="105"/>
    </location>
</feature>
<evidence type="ECO:0000313" key="3">
    <source>
        <dbReference type="Proteomes" id="UP000689967"/>
    </source>
</evidence>
<keyword evidence="3" id="KW-1185">Reference proteome</keyword>
<dbReference type="Proteomes" id="UP000689967">
    <property type="component" value="Unassembled WGS sequence"/>
</dbReference>
<dbReference type="InterPro" id="IPR050210">
    <property type="entry name" value="tRNA_Adenine-N(6)_MTase"/>
</dbReference>
<protein>
    <submittedName>
        <fullName evidence="2">Methyltransferase domain-containing protein</fullName>
    </submittedName>
</protein>
<comment type="caution">
    <text evidence="2">The sequence shown here is derived from an EMBL/GenBank/DDBJ whole genome shotgun (WGS) entry which is preliminary data.</text>
</comment>
<dbReference type="GO" id="GO:0032259">
    <property type="term" value="P:methylation"/>
    <property type="evidence" value="ECO:0007669"/>
    <property type="project" value="UniProtKB-KW"/>
</dbReference>
<dbReference type="GO" id="GO:0008168">
    <property type="term" value="F:methyltransferase activity"/>
    <property type="evidence" value="ECO:0007669"/>
    <property type="project" value="UniProtKB-KW"/>
</dbReference>
<evidence type="ECO:0000259" key="1">
    <source>
        <dbReference type="Pfam" id="PF13649"/>
    </source>
</evidence>
<proteinExistence type="predicted"/>
<evidence type="ECO:0000313" key="2">
    <source>
        <dbReference type="EMBL" id="MBU8545626.1"/>
    </source>
</evidence>
<dbReference type="InterPro" id="IPR041698">
    <property type="entry name" value="Methyltransf_25"/>
</dbReference>
<name>A0ABS6HA86_9PROT</name>
<sequence>MGCAELTEDSLLGGRVRLRQPRAGLRAGHDAVLLAAAVPAKPGETVLEAGCGSGAGFLCLLARVPGLRVVAVERDPCLAALARDNAAQNGFAAQVTVLEGDVADPALRRELPRLAHGFANPPYWPEGTPPPDPLRAGATHAEAVTLSDWTGLLAAGLAHRGSLTLVLPAARFADGLAALAAAGCGSPALLPLWPRVGVAAKRVLLAGRRGGRGPGRVLPGLVLHGAGEAAEPVLRQGAALPL</sequence>
<organism evidence="2 3">
    <name type="scientific">Falsiroseomonas oleicola</name>
    <dbReference type="NCBI Taxonomy" id="2801474"/>
    <lineage>
        <taxon>Bacteria</taxon>
        <taxon>Pseudomonadati</taxon>
        <taxon>Pseudomonadota</taxon>
        <taxon>Alphaproteobacteria</taxon>
        <taxon>Acetobacterales</taxon>
        <taxon>Roseomonadaceae</taxon>
        <taxon>Falsiroseomonas</taxon>
    </lineage>
</organism>
<gene>
    <name evidence="2" type="ORF">JJQ90_18010</name>
</gene>
<dbReference type="RefSeq" id="WP_216877631.1">
    <property type="nucleotide sequence ID" value="NZ_JAERQM010000005.1"/>
</dbReference>
<dbReference type="PANTHER" id="PTHR47739:SF1">
    <property type="entry name" value="TRNA1(VAL) (ADENINE(37)-N6)-METHYLTRANSFERASE"/>
    <property type="match status" value="1"/>
</dbReference>
<accession>A0ABS6HA86</accession>
<dbReference type="Pfam" id="PF13649">
    <property type="entry name" value="Methyltransf_25"/>
    <property type="match status" value="1"/>
</dbReference>